<feature type="region of interest" description="Disordered" evidence="2">
    <location>
        <begin position="371"/>
        <end position="464"/>
    </location>
</feature>
<feature type="compositionally biased region" description="Polar residues" evidence="2">
    <location>
        <begin position="278"/>
        <end position="288"/>
    </location>
</feature>
<dbReference type="GO" id="GO:0005783">
    <property type="term" value="C:endoplasmic reticulum"/>
    <property type="evidence" value="ECO:0007669"/>
    <property type="project" value="TreeGrafter"/>
</dbReference>
<feature type="region of interest" description="Disordered" evidence="2">
    <location>
        <begin position="731"/>
        <end position="769"/>
    </location>
</feature>
<organism evidence="4 5">
    <name type="scientific">Hucho hucho</name>
    <name type="common">huchen</name>
    <dbReference type="NCBI Taxonomy" id="62062"/>
    <lineage>
        <taxon>Eukaryota</taxon>
        <taxon>Metazoa</taxon>
        <taxon>Chordata</taxon>
        <taxon>Craniata</taxon>
        <taxon>Vertebrata</taxon>
        <taxon>Euteleostomi</taxon>
        <taxon>Actinopterygii</taxon>
        <taxon>Neopterygii</taxon>
        <taxon>Teleostei</taxon>
        <taxon>Protacanthopterygii</taxon>
        <taxon>Salmoniformes</taxon>
        <taxon>Salmonidae</taxon>
        <taxon>Salmoninae</taxon>
        <taxon>Hucho</taxon>
    </lineage>
</organism>
<dbReference type="Ensembl" id="ENSHHUT00000054385.1">
    <property type="protein sequence ID" value="ENSHHUP00000052539.1"/>
    <property type="gene ID" value="ENSHHUG00000031591.1"/>
</dbReference>
<feature type="compositionally biased region" description="Low complexity" evidence="2">
    <location>
        <begin position="804"/>
        <end position="819"/>
    </location>
</feature>
<feature type="compositionally biased region" description="Acidic residues" evidence="2">
    <location>
        <begin position="408"/>
        <end position="419"/>
    </location>
</feature>
<feature type="compositionally biased region" description="Basic and acidic residues" evidence="2">
    <location>
        <begin position="120"/>
        <end position="143"/>
    </location>
</feature>
<evidence type="ECO:0000259" key="3">
    <source>
        <dbReference type="Pfam" id="PF12325"/>
    </source>
</evidence>
<feature type="region of interest" description="Disordered" evidence="2">
    <location>
        <begin position="794"/>
        <end position="819"/>
    </location>
</feature>
<feature type="region of interest" description="Disordered" evidence="2">
    <location>
        <begin position="102"/>
        <end position="165"/>
    </location>
</feature>
<feature type="compositionally biased region" description="Polar residues" evidence="2">
    <location>
        <begin position="151"/>
        <end position="164"/>
    </location>
</feature>
<feature type="compositionally biased region" description="Acidic residues" evidence="2">
    <location>
        <begin position="221"/>
        <end position="230"/>
    </location>
</feature>
<reference evidence="5" key="1">
    <citation type="submission" date="2018-06" db="EMBL/GenBank/DDBJ databases">
        <title>Genome assembly of Danube salmon.</title>
        <authorList>
            <person name="Macqueen D.J."/>
            <person name="Gundappa M.K."/>
        </authorList>
    </citation>
    <scope>NUCLEOTIDE SEQUENCE [LARGE SCALE GENOMIC DNA]</scope>
</reference>
<feature type="compositionally biased region" description="Basic and acidic residues" evidence="2">
    <location>
        <begin position="291"/>
        <end position="311"/>
    </location>
</feature>
<keyword evidence="1" id="KW-0175">Coiled coil</keyword>
<dbReference type="Proteomes" id="UP000314982">
    <property type="component" value="Unassembled WGS sequence"/>
</dbReference>
<evidence type="ECO:0000256" key="1">
    <source>
        <dbReference type="SAM" id="Coils"/>
    </source>
</evidence>
<accession>A0A4W5NUC8</accession>
<dbReference type="GO" id="GO:0005794">
    <property type="term" value="C:Golgi apparatus"/>
    <property type="evidence" value="ECO:0007669"/>
    <property type="project" value="TreeGrafter"/>
</dbReference>
<name>A0A4W5NUC8_9TELE</name>
<feature type="compositionally biased region" description="Basic and acidic residues" evidence="2">
    <location>
        <begin position="731"/>
        <end position="762"/>
    </location>
</feature>
<reference evidence="4" key="3">
    <citation type="submission" date="2025-09" db="UniProtKB">
        <authorList>
            <consortium name="Ensembl"/>
        </authorList>
    </citation>
    <scope>IDENTIFICATION</scope>
</reference>
<sequence length="970" mass="108036">MSWFSSTQLSSFAKQALTTAQKSIDRVLDIKEDQWGDTVIMPYDDLPGKMPLSEECATTLPLSSEAITTPVTHTVVDETENFFNAFLPPGELHGVMNTQIVSVPPTKSHRRPQENDDENRETMVKDDVDPHKPGMKETNRLEDQEADENQAVLTESKSQWSSSEIVLVQTPDPPVLAQGDAHNDTDSPLISESWVESTVEDTTAVPEDAQTEQPFTPSDTQPDDDDEVVDTSEPPSNTELEPPFGSSPTTPPKEILLEPKDPKVEGRQSNTPSPPISAFSSGTSTTSDIEVLDHESVRSESSDSSRQETAEAKAGLHLMQGCFQLLSASACGDFSCLEDYPKLTESCGSSSVAFELIDSFSMQSLDSRSVSEVNSDDEIPGSRTLASVTAGPMPSPPVIVSTPAQVREEEEVEEEEEGLTEAMTDQSLGKNEMEESGRSATPVNGEKPEDVEEQQPPPITEEKRGVSTCQILELQKVIDELSSHLEKRALQLLSISKDKARLEEECDNLKECILREMEKQILVERQEKDMTKLQSDSEELQENNKSLQAALDNSYKELAGLHKAKAIHASETQEAALSRETQAKEELTLTLVEARIEQDALVNQVADLRLALQRAEQQPARKEDYLREEISDLQQTLQGAETRTQEQIENLQASLVGQTASWEKLEKSISDRLSEAQAQLAVAVEKERTATEELLAIKAQLVSLESQNSLLHQEKGRLHGQLDTEKTRLEKLEDDSSREHVELENLRGEHTQTQEEAKKEKLLPTNQLEMEKMKVEQERKERYLAQEALKEKERKSLVQSVGQPPASSTPSLSHSSSISGVDHTSLHTCFIFHQEDSLDQSLGTMTMSMSLSGTNLYEAAQLSGGSSIIENLQSQLKLREGEIAQLEISSLERTCSSMAEEMVRLTNQNEEMEDSVKEIPTLKVQLQELEQRHNTILQMYGEEAEELRLDLEDVKNMYKTQIDELLKNQK</sequence>
<evidence type="ECO:0000313" key="5">
    <source>
        <dbReference type="Proteomes" id="UP000314982"/>
    </source>
</evidence>
<reference evidence="4" key="2">
    <citation type="submission" date="2025-08" db="UniProtKB">
        <authorList>
            <consortium name="Ensembl"/>
        </authorList>
    </citation>
    <scope>IDENTIFICATION</scope>
</reference>
<dbReference type="Pfam" id="PF12325">
    <property type="entry name" value="TMF_TATA_bd"/>
    <property type="match status" value="1"/>
</dbReference>
<feature type="region of interest" description="Disordered" evidence="2">
    <location>
        <begin position="195"/>
        <end position="311"/>
    </location>
</feature>
<dbReference type="InterPro" id="IPR052602">
    <property type="entry name" value="Growth_transcription_reg"/>
</dbReference>
<feature type="coiled-coil region" evidence="1">
    <location>
        <begin position="492"/>
        <end position="557"/>
    </location>
</feature>
<protein>
    <submittedName>
        <fullName evidence="4">TATA element modulatory factor 1</fullName>
    </submittedName>
</protein>
<feature type="coiled-coil region" evidence="1">
    <location>
        <begin position="869"/>
        <end position="964"/>
    </location>
</feature>
<evidence type="ECO:0000313" key="4">
    <source>
        <dbReference type="Ensembl" id="ENSHHUP00000052539.1"/>
    </source>
</evidence>
<evidence type="ECO:0000256" key="2">
    <source>
        <dbReference type="SAM" id="MobiDB-lite"/>
    </source>
</evidence>
<feature type="domain" description="TATA element modulatory factor 1 TATA binding" evidence="3">
    <location>
        <begin position="865"/>
        <end position="965"/>
    </location>
</feature>
<dbReference type="AlphaFoldDB" id="A0A4W5NUC8"/>
<dbReference type="GeneTree" id="ENSGT00390000010697"/>
<dbReference type="STRING" id="62062.ENSHHUP00000052539"/>
<dbReference type="InterPro" id="IPR022091">
    <property type="entry name" value="TMF_TATA-bd"/>
</dbReference>
<feature type="compositionally biased region" description="Basic and acidic residues" evidence="2">
    <location>
        <begin position="255"/>
        <end position="266"/>
    </location>
</feature>
<dbReference type="PANTHER" id="PTHR46515:SF1">
    <property type="entry name" value="TATA ELEMENT MODULATORY FACTOR"/>
    <property type="match status" value="1"/>
</dbReference>
<keyword evidence="5" id="KW-1185">Reference proteome</keyword>
<dbReference type="PANTHER" id="PTHR46515">
    <property type="entry name" value="TATA ELEMENT MODULATORY FACTOR TMF1"/>
    <property type="match status" value="1"/>
</dbReference>
<proteinExistence type="predicted"/>